<dbReference type="PANTHER" id="PTHR13108">
    <property type="entry name" value="CONDENSIN COMPLEX SUBUNIT 2"/>
    <property type="match status" value="1"/>
</dbReference>
<dbReference type="GO" id="GO:0007076">
    <property type="term" value="P:mitotic chromosome condensation"/>
    <property type="evidence" value="ECO:0007669"/>
    <property type="project" value="InterPro"/>
</dbReference>
<evidence type="ECO:0000256" key="11">
    <source>
        <dbReference type="PIRNR" id="PIRNR017126"/>
    </source>
</evidence>
<gene>
    <name evidence="14" type="primary">LOC111596325</name>
</gene>
<dbReference type="Proteomes" id="UP000504633">
    <property type="component" value="Unplaced"/>
</dbReference>
<dbReference type="GO" id="GO:0005737">
    <property type="term" value="C:cytoplasm"/>
    <property type="evidence" value="ECO:0007669"/>
    <property type="project" value="UniProtKB-SubCell"/>
</dbReference>
<evidence type="ECO:0000313" key="13">
    <source>
        <dbReference type="Proteomes" id="UP000504633"/>
    </source>
</evidence>
<keyword evidence="8 11" id="KW-0498">Mitosis</keyword>
<dbReference type="GeneID" id="111596325"/>
<dbReference type="PANTHER" id="PTHR13108:SF9">
    <property type="entry name" value="CONDENSIN COMPLEX SUBUNIT 2"/>
    <property type="match status" value="1"/>
</dbReference>
<keyword evidence="6" id="KW-0963">Cytoplasm</keyword>
<comment type="similarity">
    <text evidence="3 11">Belongs to the CND2 (condensin subunit 2) family.</text>
</comment>
<comment type="subcellular location">
    <subcellularLocation>
        <location evidence="1">Chromosome</location>
    </subcellularLocation>
    <subcellularLocation>
        <location evidence="2">Cytoplasm</location>
    </subcellularLocation>
</comment>
<evidence type="ECO:0000256" key="10">
    <source>
        <dbReference type="ARBA" id="ARBA00023306"/>
    </source>
</evidence>
<organism evidence="13 14">
    <name type="scientific">Drosophila hydei</name>
    <name type="common">Fruit fly</name>
    <dbReference type="NCBI Taxonomy" id="7224"/>
    <lineage>
        <taxon>Eukaryota</taxon>
        <taxon>Metazoa</taxon>
        <taxon>Ecdysozoa</taxon>
        <taxon>Arthropoda</taxon>
        <taxon>Hexapoda</taxon>
        <taxon>Insecta</taxon>
        <taxon>Pterygota</taxon>
        <taxon>Neoptera</taxon>
        <taxon>Endopterygota</taxon>
        <taxon>Diptera</taxon>
        <taxon>Brachycera</taxon>
        <taxon>Muscomorpha</taxon>
        <taxon>Ephydroidea</taxon>
        <taxon>Drosophilidae</taxon>
        <taxon>Drosophila</taxon>
    </lineage>
</organism>
<sequence>MTLPRSETPLRRSAVGSHRESMLQDRTTMVNDDEAERREARRRTLLLQQSRPRDSSLLESIEENETIKKCLEIYNCNKLSRENAWSLSLIDTLSNLLDHHHKTLSNFKIAGSSLEASSKVYGLRVDSIYLDAMRMSAGLNARTLTQQQLNAAAADDNDDNGNVGQVEGGGDADGAEAATGPAPKAKKRQRKAGSTITKNKETLNARLDTAPLQDPVFGKLNSTVGSINASNRLMNNILPTKDSELRLRTNYRFWHNPNATEQIDDYTLVNNDDKSTQAIVASEWVKKMRHYYQQHLVLRPLHTGYIISDVPNPSNANDPIAMPIKVDDDGIDNADDFYENPRELSMAFDINAECEPMPDLNALTAATVLEMDYNEMDELTTEERTTLQHCRVLRKQPVLIEDLRPVDGSSKLEYSYRPMDQISQFWAGPSHWKFKRTRTTNTFAQINSQDNIGSKNSNAAAARIRRAAAQAAKRRSKQINFGHCTESLFIKLDENTKLRKANYQKRWDPRKLRLPTKYDFDANYFYKYDYAPSIKVSRRFGVPDDDVDNDEDDMNRDMNAVGDDAGDDIDLFDNDDFQQNSSRLPNDMNVSNFQNADPALGSFLLSGEPNTCNNLSQANDTVLEISTEFQGAPSQVTKVIVPFAKRAKVIDMKNLKRSCNSLIQKQLLSTAEMEEDEMPAPPKGKQEHYAKGMATFKEIYKQLPAMLTAKMSDSLSPSVALYAVLHLANDMRLRLIPQDDFENFTIRQITD</sequence>
<dbReference type="InterPro" id="IPR022816">
    <property type="entry name" value="Condensin_barren_su2"/>
</dbReference>
<evidence type="ECO:0000256" key="1">
    <source>
        <dbReference type="ARBA" id="ARBA00004286"/>
    </source>
</evidence>
<evidence type="ECO:0000256" key="7">
    <source>
        <dbReference type="ARBA" id="ARBA00022618"/>
    </source>
</evidence>
<feature type="region of interest" description="Disordered" evidence="12">
    <location>
        <begin position="150"/>
        <end position="198"/>
    </location>
</feature>
<evidence type="ECO:0000256" key="6">
    <source>
        <dbReference type="ARBA" id="ARBA00022490"/>
    </source>
</evidence>
<dbReference type="OrthoDB" id="362021at2759"/>
<dbReference type="AlphaFoldDB" id="A0A6J1LRD1"/>
<feature type="compositionally biased region" description="Low complexity" evidence="12">
    <location>
        <begin position="150"/>
        <end position="165"/>
    </location>
</feature>
<evidence type="ECO:0000313" key="14">
    <source>
        <dbReference type="RefSeq" id="XP_023166258.1"/>
    </source>
</evidence>
<dbReference type="PIRSF" id="PIRSF017126">
    <property type="entry name" value="Condensin_H"/>
    <property type="match status" value="1"/>
</dbReference>
<name>A0A6J1LRD1_DROHY</name>
<dbReference type="GO" id="GO:0051301">
    <property type="term" value="P:cell division"/>
    <property type="evidence" value="ECO:0007669"/>
    <property type="project" value="UniProtKB-KW"/>
</dbReference>
<keyword evidence="7 11" id="KW-0132">Cell division</keyword>
<dbReference type="KEGG" id="dhe:111596325"/>
<protein>
    <recommendedName>
        <fullName evidence="4 11">Condensin complex subunit 2</fullName>
    </recommendedName>
</protein>
<dbReference type="RefSeq" id="XP_023166258.1">
    <property type="nucleotide sequence ID" value="XM_023310490.2"/>
</dbReference>
<dbReference type="CTD" id="35287"/>
<dbReference type="GO" id="GO:0000796">
    <property type="term" value="C:condensin complex"/>
    <property type="evidence" value="ECO:0007669"/>
    <property type="project" value="InterPro"/>
</dbReference>
<proteinExistence type="inferred from homology"/>
<evidence type="ECO:0000256" key="3">
    <source>
        <dbReference type="ARBA" id="ARBA00009471"/>
    </source>
</evidence>
<accession>A0A6J1LRD1</accession>
<dbReference type="GO" id="GO:0003682">
    <property type="term" value="F:chromatin binding"/>
    <property type="evidence" value="ECO:0007669"/>
    <property type="project" value="TreeGrafter"/>
</dbReference>
<evidence type="ECO:0000256" key="9">
    <source>
        <dbReference type="ARBA" id="ARBA00023067"/>
    </source>
</evidence>
<keyword evidence="10 11" id="KW-0131">Cell cycle</keyword>
<evidence type="ECO:0000256" key="2">
    <source>
        <dbReference type="ARBA" id="ARBA00004496"/>
    </source>
</evidence>
<reference evidence="14" key="1">
    <citation type="submission" date="2025-08" db="UniProtKB">
        <authorList>
            <consortium name="RefSeq"/>
        </authorList>
    </citation>
    <scope>IDENTIFICATION</scope>
    <source>
        <strain evidence="14">15085-1641.00</strain>
        <tissue evidence="14">Whole body</tissue>
    </source>
</reference>
<keyword evidence="13" id="KW-1185">Reference proteome</keyword>
<keyword evidence="9 11" id="KW-0226">DNA condensation</keyword>
<evidence type="ECO:0000256" key="8">
    <source>
        <dbReference type="ARBA" id="ARBA00022776"/>
    </source>
</evidence>
<feature type="region of interest" description="Disordered" evidence="12">
    <location>
        <begin position="1"/>
        <end position="37"/>
    </location>
</feature>
<dbReference type="OMA" id="FRKTCAD"/>
<comment type="function">
    <text evidence="11">Regulatory subunit of the condensin complex, a complex required for conversion of interphase chromatin into mitotic-like condense chromosomes.</text>
</comment>
<evidence type="ECO:0000256" key="5">
    <source>
        <dbReference type="ARBA" id="ARBA00022454"/>
    </source>
</evidence>
<keyword evidence="5" id="KW-0158">Chromosome</keyword>
<evidence type="ECO:0000256" key="4">
    <source>
        <dbReference type="ARBA" id="ARBA00016065"/>
    </source>
</evidence>
<evidence type="ECO:0000256" key="12">
    <source>
        <dbReference type="SAM" id="MobiDB-lite"/>
    </source>
</evidence>
<dbReference type="Pfam" id="PF05786">
    <property type="entry name" value="Cnd2"/>
    <property type="match status" value="2"/>
</dbReference>